<reference evidence="4" key="1">
    <citation type="submission" date="2016-06" db="UniProtKB">
        <authorList>
            <consortium name="WormBaseParasite"/>
        </authorList>
    </citation>
    <scope>IDENTIFICATION</scope>
</reference>
<feature type="region of interest" description="Disordered" evidence="1">
    <location>
        <begin position="1"/>
        <end position="47"/>
    </location>
</feature>
<gene>
    <name evidence="2" type="ORF">SBAD_LOCUS698</name>
</gene>
<dbReference type="Proteomes" id="UP000270296">
    <property type="component" value="Unassembled WGS sequence"/>
</dbReference>
<evidence type="ECO:0000313" key="3">
    <source>
        <dbReference type="Proteomes" id="UP000270296"/>
    </source>
</evidence>
<dbReference type="EMBL" id="UZAM01003095">
    <property type="protein sequence ID" value="VDO87348.1"/>
    <property type="molecule type" value="Genomic_DNA"/>
</dbReference>
<organism evidence="4">
    <name type="scientific">Soboliphyme baturini</name>
    <dbReference type="NCBI Taxonomy" id="241478"/>
    <lineage>
        <taxon>Eukaryota</taxon>
        <taxon>Metazoa</taxon>
        <taxon>Ecdysozoa</taxon>
        <taxon>Nematoda</taxon>
        <taxon>Enoplea</taxon>
        <taxon>Dorylaimia</taxon>
        <taxon>Dioctophymatida</taxon>
        <taxon>Dioctophymatoidea</taxon>
        <taxon>Soboliphymatidae</taxon>
        <taxon>Soboliphyme</taxon>
    </lineage>
</organism>
<sequence length="317" mass="32703">MPPDRPTHPRRAPTPRSRSRTDRPTNALNSALRGASLGTGPSGLPFSQDPTLTLGGVFGTRPPEAWHPIPARQGSLRRTAGLSLPAGSQRCPWVQSPTLAGLETSMLPGGRARSLGPCGPQTQGARSLPSPALHSGLGGGHECVARSDVPAGTGPEAQLGCSGFRPPRPASPTLQAGEPRASGHNCISTEEESLLFETSRIRGAGDPCMHPVGHLPGRRPPGPGTGRLTILQTQALNSACGRGHVSAGSSGLPGPVGLTLTLGRFLSLAAPVAWPGSPAVRGLLMDPVGLWGPPTWKPGPWAPRRTLLAGETYMPPD</sequence>
<evidence type="ECO:0000256" key="1">
    <source>
        <dbReference type="SAM" id="MobiDB-lite"/>
    </source>
</evidence>
<evidence type="ECO:0000313" key="2">
    <source>
        <dbReference type="EMBL" id="VDO87348.1"/>
    </source>
</evidence>
<dbReference type="AlphaFoldDB" id="A0A183IAQ4"/>
<evidence type="ECO:0000313" key="4">
    <source>
        <dbReference type="WBParaSite" id="SBAD_0000072101-mRNA-1"/>
    </source>
</evidence>
<name>A0A183IAQ4_9BILA</name>
<reference evidence="2 3" key="2">
    <citation type="submission" date="2018-11" db="EMBL/GenBank/DDBJ databases">
        <authorList>
            <consortium name="Pathogen Informatics"/>
        </authorList>
    </citation>
    <scope>NUCLEOTIDE SEQUENCE [LARGE SCALE GENOMIC DNA]</scope>
</reference>
<keyword evidence="3" id="KW-1185">Reference proteome</keyword>
<protein>
    <submittedName>
        <fullName evidence="4">Collagen alpha-1(I) chain-like</fullName>
    </submittedName>
</protein>
<accession>A0A183IAQ4</accession>
<dbReference type="WBParaSite" id="SBAD_0000072101-mRNA-1">
    <property type="protein sequence ID" value="SBAD_0000072101-mRNA-1"/>
    <property type="gene ID" value="SBAD_0000072101"/>
</dbReference>
<proteinExistence type="predicted"/>